<dbReference type="EMBL" id="BK068101">
    <property type="protein sequence ID" value="DBA55607.1"/>
    <property type="molecule type" value="Genomic_DNA"/>
</dbReference>
<keyword evidence="1" id="KW-0812">Transmembrane</keyword>
<organism evidence="2">
    <name type="scientific">Porphyromonas phage phage020a_SJD2</name>
    <dbReference type="NCBI Taxonomy" id="3154110"/>
    <lineage>
        <taxon>Viruses</taxon>
        <taxon>Duplodnaviria</taxon>
        <taxon>Heunggongvirae</taxon>
        <taxon>Uroviricota</taxon>
        <taxon>Caudoviricetes</taxon>
        <taxon>Nixviridae</taxon>
        <taxon>Schifferlevirus</taxon>
        <taxon>Schifferlevirus pging00N</taxon>
    </lineage>
</organism>
<evidence type="ECO:0008006" key="3">
    <source>
        <dbReference type="Google" id="ProtNLM"/>
    </source>
</evidence>
<protein>
    <recommendedName>
        <fullName evidence="3">Holin</fullName>
    </recommendedName>
</protein>
<name>A0AAT9J8Q1_9CAUD</name>
<reference evidence="2" key="2">
    <citation type="submission" date="2024-05" db="EMBL/GenBank/DDBJ databases">
        <authorList>
            <person name="Matrishin C.B."/>
            <person name="Kauffman K.M."/>
        </authorList>
    </citation>
    <scope>NUCLEOTIDE SEQUENCE</scope>
</reference>
<reference evidence="2" key="1">
    <citation type="journal article" date="2023" name="Microbiome">
        <title>Phages are unrecognized players in the ecology of the oral pathogen Porphyromonas gingivalis.</title>
        <authorList>
            <person name="Matrishin C.B."/>
            <person name="Haase E.M."/>
            <person name="Dewhirst F.E."/>
            <person name="Mark Welch J.L."/>
            <person name="Miranda-Sanchez F."/>
            <person name="Chen T."/>
            <person name="MacFarland D.C."/>
            <person name="Kauffman K.M."/>
        </authorList>
    </citation>
    <scope>NUCLEOTIDE SEQUENCE</scope>
</reference>
<evidence type="ECO:0000256" key="1">
    <source>
        <dbReference type="SAM" id="Phobius"/>
    </source>
</evidence>
<sequence length="100" mass="11425">MTKTIKRRPSGSTKFYLACALIFVGVVLLFSAFWVPPCGIIHESILVAFGEILTFAGALIGIDYTYRFKLLQLKSGLRKIVRDEIVRETREEEKSYEDSY</sequence>
<keyword evidence="1" id="KW-0472">Membrane</keyword>
<feature type="transmembrane region" description="Helical" evidence="1">
    <location>
        <begin position="46"/>
        <end position="66"/>
    </location>
</feature>
<proteinExistence type="predicted"/>
<feature type="transmembrane region" description="Helical" evidence="1">
    <location>
        <begin position="15"/>
        <end position="34"/>
    </location>
</feature>
<evidence type="ECO:0000313" key="2">
    <source>
        <dbReference type="EMBL" id="DBA55607.1"/>
    </source>
</evidence>
<accession>A0AAT9J8Q1</accession>
<keyword evidence="1" id="KW-1133">Transmembrane helix</keyword>